<reference evidence="2 3" key="1">
    <citation type="journal article" date="2019" name="Nat. Ecol. Evol.">
        <title>Megaphylogeny resolves global patterns of mushroom evolution.</title>
        <authorList>
            <person name="Varga T."/>
            <person name="Krizsan K."/>
            <person name="Foldi C."/>
            <person name="Dima B."/>
            <person name="Sanchez-Garcia M."/>
            <person name="Sanchez-Ramirez S."/>
            <person name="Szollosi G.J."/>
            <person name="Szarkandi J.G."/>
            <person name="Papp V."/>
            <person name="Albert L."/>
            <person name="Andreopoulos W."/>
            <person name="Angelini C."/>
            <person name="Antonin V."/>
            <person name="Barry K.W."/>
            <person name="Bougher N.L."/>
            <person name="Buchanan P."/>
            <person name="Buyck B."/>
            <person name="Bense V."/>
            <person name="Catcheside P."/>
            <person name="Chovatia M."/>
            <person name="Cooper J."/>
            <person name="Damon W."/>
            <person name="Desjardin D."/>
            <person name="Finy P."/>
            <person name="Geml J."/>
            <person name="Haridas S."/>
            <person name="Hughes K."/>
            <person name="Justo A."/>
            <person name="Karasinski D."/>
            <person name="Kautmanova I."/>
            <person name="Kiss B."/>
            <person name="Kocsube S."/>
            <person name="Kotiranta H."/>
            <person name="LaButti K.M."/>
            <person name="Lechner B.E."/>
            <person name="Liimatainen K."/>
            <person name="Lipzen A."/>
            <person name="Lukacs Z."/>
            <person name="Mihaltcheva S."/>
            <person name="Morgado L.N."/>
            <person name="Niskanen T."/>
            <person name="Noordeloos M.E."/>
            <person name="Ohm R.A."/>
            <person name="Ortiz-Santana B."/>
            <person name="Ovrebo C."/>
            <person name="Racz N."/>
            <person name="Riley R."/>
            <person name="Savchenko A."/>
            <person name="Shiryaev A."/>
            <person name="Soop K."/>
            <person name="Spirin V."/>
            <person name="Szebenyi C."/>
            <person name="Tomsovsky M."/>
            <person name="Tulloss R.E."/>
            <person name="Uehling J."/>
            <person name="Grigoriev I.V."/>
            <person name="Vagvolgyi C."/>
            <person name="Papp T."/>
            <person name="Martin F.M."/>
            <person name="Miettinen O."/>
            <person name="Hibbett D.S."/>
            <person name="Nagy L.G."/>
        </authorList>
    </citation>
    <scope>NUCLEOTIDE SEQUENCE [LARGE SCALE GENOMIC DNA]</scope>
    <source>
        <strain evidence="2 3">CBS 121175</strain>
    </source>
</reference>
<protein>
    <recommendedName>
        <fullName evidence="1">CHAT domain-containing protein</fullName>
    </recommendedName>
</protein>
<keyword evidence="3" id="KW-1185">Reference proteome</keyword>
<sequence>MDFGEHSANLDSSTAIVTLLTQVIANAKKVNCPNDLDEAISLLNYVIQGNDDTETRAIAKFYLLKGLVTRFAWRGWVEDLETCQSTCDEATASEHKIIVQQWAGTRIGRLSESVERASRFIQAHRRSIDLSNLNISVWLGRAALRLLPMSRDQRRRLHMLMGDTLILKYMSQNQTGILDTATAYFRDAEGQLKANDPLVYIRAISLAHIGWIRFVEWASADGFQFGYSYITQAQVEDAECSEAVQETRRALSAKNEQQLDRAIILLSSSLAGRKLPHPRRRNTLATLAAAYSSRYRSKGYVEDMLQAVSLSRMALQITPPPHPERYYIAGLVAQILLRRFEKKGDVQDLDDLLMLKPELLASTKTFKGSEAVRASRNSMIFRIVASSLLYRFEHTNSSSDLEESILLSSKALSLLDPNDSDRIDHLCGLADALYARFINIGELSDLNRSVSLYQEVIAMSPSPSVTSDLARALCTRFEWQGGFQDMELGISLQKQALAETPSDSPTRKVLLNNLAGYIHTRFRHKGDFHDLEESIKLSRESYALAPARNQEFHVLPDLPFVLFTRFMQKKDILDLEESIALLRELVATFPDTHPMHRHIMANLGSALHRRYLVKQESRDLEESSELGRQVIKLLPRGHPDRTRHVVNLANVLLSKSDVSGDSGNVEEAMGLYQEAMRFMEVSHPERGSLLANIATASYRAFLNTQDSKHLDDAINYFKMAAKSGTGSLVNRLEHCDRWAQFSMDNGRPHSAMQAYSYAISLLPLLSSLDLTLTKRQNVLVHATSLSSNAVRCAIEVKDFEAAVVIHSTARSTFWSQELQLRTPIDNLRLVNRPLANAFRAISQQLEDATHGGMDIMMNSNPAIPHVGTYSLAQERDRLLKQIRAEGFEDFLQPPSFQTLKKAADNGPIVFLNAHTRGCDAIIMQPGGSLMHIPLDKVPPVFEFLKHGIQTDGGTGERDVGQMMVYPLVVALMQTSQQLMLGEPISLRDAGQEGAGPSRLKGKIKGDTKKDSNDNFVALLAMLWSIIAEPVIGALGLKKTKSPKRIWWCPAGEFALLPIHAAGLHKREGTLDCLFDYVVSSYCYSPQDLLAPPLEVPSDFKLLAIIEPESPMRGAGPLPKTLVELDRIQSLIPSPKHLIKHIGSRKSPTNSHNVLKDLKDASFVHFGCHGLQHATNPLESCLLLSDGKLTMARLIRECQTSKASLAYLSACQTAMGDVKRPDESLTLAATMMFAGFKSVVGTMWSIHDEDAPVVSEVFYRYLFRHGSQVPPSPRDAAFALHLAVAELRAQGKDLHRWVPFVHFGI</sequence>
<name>A0A5C3KSS8_COPMA</name>
<dbReference type="Gene3D" id="1.25.40.10">
    <property type="entry name" value="Tetratricopeptide repeat domain"/>
    <property type="match status" value="2"/>
</dbReference>
<evidence type="ECO:0000313" key="3">
    <source>
        <dbReference type="Proteomes" id="UP000307440"/>
    </source>
</evidence>
<dbReference type="SUPFAM" id="SSF48452">
    <property type="entry name" value="TPR-like"/>
    <property type="match status" value="1"/>
</dbReference>
<dbReference type="STRING" id="230819.A0A5C3KSS8"/>
<evidence type="ECO:0000259" key="1">
    <source>
        <dbReference type="Pfam" id="PF12770"/>
    </source>
</evidence>
<dbReference type="Proteomes" id="UP000307440">
    <property type="component" value="Unassembled WGS sequence"/>
</dbReference>
<dbReference type="InterPro" id="IPR024983">
    <property type="entry name" value="CHAT_dom"/>
</dbReference>
<evidence type="ECO:0000313" key="2">
    <source>
        <dbReference type="EMBL" id="TFK22893.1"/>
    </source>
</evidence>
<gene>
    <name evidence="2" type="ORF">FA15DRAFT_757682</name>
</gene>
<accession>A0A5C3KSS8</accession>
<feature type="domain" description="CHAT" evidence="1">
    <location>
        <begin position="1018"/>
        <end position="1303"/>
    </location>
</feature>
<dbReference type="EMBL" id="ML210230">
    <property type="protein sequence ID" value="TFK22893.1"/>
    <property type="molecule type" value="Genomic_DNA"/>
</dbReference>
<dbReference type="OrthoDB" id="9991317at2759"/>
<proteinExistence type="predicted"/>
<organism evidence="2 3">
    <name type="scientific">Coprinopsis marcescibilis</name>
    <name type="common">Agaric fungus</name>
    <name type="synonym">Psathyrella marcescibilis</name>
    <dbReference type="NCBI Taxonomy" id="230819"/>
    <lineage>
        <taxon>Eukaryota</taxon>
        <taxon>Fungi</taxon>
        <taxon>Dikarya</taxon>
        <taxon>Basidiomycota</taxon>
        <taxon>Agaricomycotina</taxon>
        <taxon>Agaricomycetes</taxon>
        <taxon>Agaricomycetidae</taxon>
        <taxon>Agaricales</taxon>
        <taxon>Agaricineae</taxon>
        <taxon>Psathyrellaceae</taxon>
        <taxon>Coprinopsis</taxon>
    </lineage>
</organism>
<dbReference type="InterPro" id="IPR011990">
    <property type="entry name" value="TPR-like_helical_dom_sf"/>
</dbReference>
<dbReference type="Pfam" id="PF12770">
    <property type="entry name" value="CHAT"/>
    <property type="match status" value="1"/>
</dbReference>